<name>A0A3Q2P1Z9_FUNHE</name>
<dbReference type="Gene3D" id="2.60.40.10">
    <property type="entry name" value="Immunoglobulins"/>
    <property type="match status" value="1"/>
</dbReference>
<evidence type="ECO:0000256" key="2">
    <source>
        <dbReference type="ARBA" id="ARBA00022490"/>
    </source>
</evidence>
<dbReference type="AlphaFoldDB" id="A0A3Q2P1Z9"/>
<keyword evidence="7" id="KW-1185">Reference proteome</keyword>
<dbReference type="Proteomes" id="UP000265000">
    <property type="component" value="Unplaced"/>
</dbReference>
<dbReference type="InterPro" id="IPR013098">
    <property type="entry name" value="Ig_I-set"/>
</dbReference>
<dbReference type="Pfam" id="PF07679">
    <property type="entry name" value="I-set"/>
    <property type="match status" value="1"/>
</dbReference>
<dbReference type="InterPro" id="IPR036179">
    <property type="entry name" value="Ig-like_dom_sf"/>
</dbReference>
<evidence type="ECO:0000259" key="5">
    <source>
        <dbReference type="PROSITE" id="PS50835"/>
    </source>
</evidence>
<keyword evidence="2" id="KW-0963">Cytoplasm</keyword>
<dbReference type="Ensembl" id="ENSFHET00000006217.1">
    <property type="protein sequence ID" value="ENSFHEP00000006009.1"/>
    <property type="gene ID" value="ENSFHEG00000007009.1"/>
</dbReference>
<dbReference type="STRING" id="8078.ENSFHEP00000006009"/>
<dbReference type="InterPro" id="IPR052385">
    <property type="entry name" value="Obscurin/Obscurin-like_Reg"/>
</dbReference>
<dbReference type="InterPro" id="IPR013783">
    <property type="entry name" value="Ig-like_fold"/>
</dbReference>
<reference evidence="6" key="1">
    <citation type="submission" date="2025-08" db="UniProtKB">
        <authorList>
            <consortium name="Ensembl"/>
        </authorList>
    </citation>
    <scope>IDENTIFICATION</scope>
</reference>
<protein>
    <recommendedName>
        <fullName evidence="5">Ig-like domain-containing protein</fullName>
    </recommendedName>
</protein>
<organism evidence="6 7">
    <name type="scientific">Fundulus heteroclitus</name>
    <name type="common">Killifish</name>
    <name type="synonym">Mummichog</name>
    <dbReference type="NCBI Taxonomy" id="8078"/>
    <lineage>
        <taxon>Eukaryota</taxon>
        <taxon>Metazoa</taxon>
        <taxon>Chordata</taxon>
        <taxon>Craniata</taxon>
        <taxon>Vertebrata</taxon>
        <taxon>Euteleostomi</taxon>
        <taxon>Actinopterygii</taxon>
        <taxon>Neopterygii</taxon>
        <taxon>Teleostei</taxon>
        <taxon>Neoteleostei</taxon>
        <taxon>Acanthomorphata</taxon>
        <taxon>Ovalentaria</taxon>
        <taxon>Atherinomorphae</taxon>
        <taxon>Cyprinodontiformes</taxon>
        <taxon>Fundulidae</taxon>
        <taxon>Fundulus</taxon>
    </lineage>
</organism>
<dbReference type="InterPro" id="IPR007110">
    <property type="entry name" value="Ig-like_dom"/>
</dbReference>
<keyword evidence="4" id="KW-1015">Disulfide bond</keyword>
<dbReference type="GeneTree" id="ENSGT00940000168428"/>
<dbReference type="PROSITE" id="PS50835">
    <property type="entry name" value="IG_LIKE"/>
    <property type="match status" value="1"/>
</dbReference>
<dbReference type="PANTHER" id="PTHR35971">
    <property type="entry name" value="SI:DKEY-31G6.6"/>
    <property type="match status" value="1"/>
</dbReference>
<reference evidence="6" key="2">
    <citation type="submission" date="2025-09" db="UniProtKB">
        <authorList>
            <consortium name="Ensembl"/>
        </authorList>
    </citation>
    <scope>IDENTIFICATION</scope>
</reference>
<dbReference type="GO" id="GO:0005737">
    <property type="term" value="C:cytoplasm"/>
    <property type="evidence" value="ECO:0007669"/>
    <property type="project" value="UniProtKB-SubCell"/>
</dbReference>
<dbReference type="InterPro" id="IPR003599">
    <property type="entry name" value="Ig_sub"/>
</dbReference>
<dbReference type="PANTHER" id="PTHR35971:SF5">
    <property type="entry name" value="OBSCURIN LIKE CYTOSKELETAL ADAPTOR 1"/>
    <property type="match status" value="1"/>
</dbReference>
<evidence type="ECO:0000256" key="1">
    <source>
        <dbReference type="ARBA" id="ARBA00004496"/>
    </source>
</evidence>
<dbReference type="SMART" id="SM00409">
    <property type="entry name" value="IG"/>
    <property type="match status" value="1"/>
</dbReference>
<feature type="domain" description="Ig-like" evidence="5">
    <location>
        <begin position="70"/>
        <end position="153"/>
    </location>
</feature>
<dbReference type="SUPFAM" id="SSF48726">
    <property type="entry name" value="Immunoglobulin"/>
    <property type="match status" value="1"/>
</dbReference>
<evidence type="ECO:0000256" key="3">
    <source>
        <dbReference type="ARBA" id="ARBA00022553"/>
    </source>
</evidence>
<sequence length="176" mass="19114">AVFVCELSHADASDGVWWLGASALGSYSCQAGSAETTATVSVRGAYPRIETLNMAFYCVLLLYLSSETAPFFKKELRSVEAEEGGAAFLQCELSKAGVSVQWKKDGLPLRESRKYKMKQDGCLLQLHMDGLKAEDSGSYTCQAGGTETAANVTVRGDYPFRGPLGECFNIIKFRLV</sequence>
<dbReference type="FunFam" id="2.60.40.10:FF:000707">
    <property type="entry name" value="Obscurin, cytoskeletal calmodulin and titin-interacting RhoGEF"/>
    <property type="match status" value="1"/>
</dbReference>
<evidence type="ECO:0000313" key="6">
    <source>
        <dbReference type="Ensembl" id="ENSFHEP00000006009.1"/>
    </source>
</evidence>
<proteinExistence type="predicted"/>
<comment type="subcellular location">
    <subcellularLocation>
        <location evidence="1">Cytoplasm</location>
    </subcellularLocation>
</comment>
<evidence type="ECO:0000256" key="4">
    <source>
        <dbReference type="ARBA" id="ARBA00023157"/>
    </source>
</evidence>
<keyword evidence="3" id="KW-0597">Phosphoprotein</keyword>
<evidence type="ECO:0000313" key="7">
    <source>
        <dbReference type="Proteomes" id="UP000265000"/>
    </source>
</evidence>
<accession>A0A3Q2P1Z9</accession>